<dbReference type="AlphaFoldDB" id="A0A4Y1X4Q9"/>
<dbReference type="Gene3D" id="3.30.910.20">
    <property type="entry name" value="Skp domain"/>
    <property type="match status" value="1"/>
</dbReference>
<sequence>MKKTLFPVLAAALVMTACGTKTTEQTAQTAQTETTARVGASDIAYVQVEAVLAQCDLFLTEGKALQEKTEKAQKSWAQREQNLQAEVAQLQEKFQKGLITSRDAQAQQESLQKRAASYQNNAQKEAQSLDEENYVFTNRAQDLLNRAVQQINADRKYKLIINASALIDADTTLNITPAVLQKVNELYAADKKAEKK</sequence>
<keyword evidence="3" id="KW-0175">Coiled coil</keyword>
<dbReference type="SMART" id="SM00935">
    <property type="entry name" value="OmpH"/>
    <property type="match status" value="1"/>
</dbReference>
<dbReference type="Pfam" id="PF03938">
    <property type="entry name" value="OmpH"/>
    <property type="match status" value="1"/>
</dbReference>
<keyword evidence="6" id="KW-1185">Reference proteome</keyword>
<evidence type="ECO:0008006" key="7">
    <source>
        <dbReference type="Google" id="ProtNLM"/>
    </source>
</evidence>
<dbReference type="PROSITE" id="PS51257">
    <property type="entry name" value="PROKAR_LIPOPROTEIN"/>
    <property type="match status" value="1"/>
</dbReference>
<evidence type="ECO:0000313" key="6">
    <source>
        <dbReference type="Proteomes" id="UP000319374"/>
    </source>
</evidence>
<dbReference type="PANTHER" id="PTHR35089">
    <property type="entry name" value="CHAPERONE PROTEIN SKP"/>
    <property type="match status" value="1"/>
</dbReference>
<dbReference type="GeneID" id="98673941"/>
<evidence type="ECO:0000256" key="1">
    <source>
        <dbReference type="ARBA" id="ARBA00009091"/>
    </source>
</evidence>
<dbReference type="InterPro" id="IPR024930">
    <property type="entry name" value="Skp_dom_sf"/>
</dbReference>
<evidence type="ECO:0000256" key="4">
    <source>
        <dbReference type="SAM" id="SignalP"/>
    </source>
</evidence>
<evidence type="ECO:0000313" key="5">
    <source>
        <dbReference type="EMBL" id="BBL07318.1"/>
    </source>
</evidence>
<dbReference type="PANTHER" id="PTHR35089:SF1">
    <property type="entry name" value="CHAPERONE PROTEIN SKP"/>
    <property type="match status" value="1"/>
</dbReference>
<evidence type="ECO:0000256" key="2">
    <source>
        <dbReference type="ARBA" id="ARBA00022729"/>
    </source>
</evidence>
<accession>A0A4Y1X4Q9</accession>
<reference evidence="6" key="1">
    <citation type="submission" date="2019-06" db="EMBL/GenBank/DDBJ databases">
        <title>Alistipes onderdonkii subsp. vulgaris subsp. nov., Alistipes dispar sp. nov. and Alistipes communis sp. nov., isolated from human faeces, and creation of Alistipes onderdonkii subsp. onderdonkii subsp. nov.</title>
        <authorList>
            <person name="Sakamoto M."/>
            <person name="Ikeyama N."/>
            <person name="Ogata Y."/>
            <person name="Suda W."/>
            <person name="Iino T."/>
            <person name="Hattori M."/>
            <person name="Ohkuma M."/>
        </authorList>
    </citation>
    <scope>NUCLEOTIDE SEQUENCE [LARGE SCALE GENOMIC DNA]</scope>
    <source>
        <strain evidence="6">5CPEGH6</strain>
    </source>
</reference>
<dbReference type="GO" id="GO:0051082">
    <property type="term" value="F:unfolded protein binding"/>
    <property type="evidence" value="ECO:0007669"/>
    <property type="project" value="InterPro"/>
</dbReference>
<dbReference type="OrthoDB" id="1001139at2"/>
<dbReference type="Proteomes" id="UP000319374">
    <property type="component" value="Chromosome"/>
</dbReference>
<dbReference type="GO" id="GO:0050821">
    <property type="term" value="P:protein stabilization"/>
    <property type="evidence" value="ECO:0007669"/>
    <property type="project" value="TreeGrafter"/>
</dbReference>
<feature type="chain" id="PRO_5021405918" description="Outer membrane protein" evidence="4">
    <location>
        <begin position="20"/>
        <end position="196"/>
    </location>
</feature>
<dbReference type="GO" id="GO:0005829">
    <property type="term" value="C:cytosol"/>
    <property type="evidence" value="ECO:0007669"/>
    <property type="project" value="TreeGrafter"/>
</dbReference>
<evidence type="ECO:0000256" key="3">
    <source>
        <dbReference type="SAM" id="Coils"/>
    </source>
</evidence>
<comment type="similarity">
    <text evidence="1">Belongs to the Skp family.</text>
</comment>
<dbReference type="EMBL" id="AP019736">
    <property type="protein sequence ID" value="BBL07318.1"/>
    <property type="molecule type" value="Genomic_DNA"/>
</dbReference>
<keyword evidence="2 4" id="KW-0732">Signal</keyword>
<proteinExistence type="inferred from homology"/>
<dbReference type="SUPFAM" id="SSF111384">
    <property type="entry name" value="OmpH-like"/>
    <property type="match status" value="1"/>
</dbReference>
<organism evidence="5 6">
    <name type="scientific">Alistipes dispar</name>
    <dbReference type="NCBI Taxonomy" id="2585119"/>
    <lineage>
        <taxon>Bacteria</taxon>
        <taxon>Pseudomonadati</taxon>
        <taxon>Bacteroidota</taxon>
        <taxon>Bacteroidia</taxon>
        <taxon>Bacteroidales</taxon>
        <taxon>Rikenellaceae</taxon>
        <taxon>Alistipes</taxon>
    </lineage>
</organism>
<name>A0A4Y1X4Q9_9BACT</name>
<dbReference type="RefSeq" id="WP_141429503.1">
    <property type="nucleotide sequence ID" value="NZ_AP019736.1"/>
</dbReference>
<dbReference type="InterPro" id="IPR005632">
    <property type="entry name" value="Chaperone_Skp"/>
</dbReference>
<gene>
    <name evidence="5" type="ORF">A5CPEGH6_19560</name>
</gene>
<feature type="coiled-coil region" evidence="3">
    <location>
        <begin position="73"/>
        <end position="121"/>
    </location>
</feature>
<feature type="signal peptide" evidence="4">
    <location>
        <begin position="1"/>
        <end position="19"/>
    </location>
</feature>
<protein>
    <recommendedName>
        <fullName evidence="7">Outer membrane protein</fullName>
    </recommendedName>
</protein>
<dbReference type="KEGG" id="ada:A5CPEGH6_19560"/>